<evidence type="ECO:0000313" key="14">
    <source>
        <dbReference type="Proteomes" id="UP000288024"/>
    </source>
</evidence>
<dbReference type="PANTHER" id="PTHR45453">
    <property type="entry name" value="PHOSPHATE REGULON SENSOR PROTEIN PHOR"/>
    <property type="match status" value="1"/>
</dbReference>
<dbReference type="InterPro" id="IPR003594">
    <property type="entry name" value="HATPase_dom"/>
</dbReference>
<feature type="domain" description="Histidine kinase" evidence="12">
    <location>
        <begin position="253"/>
        <end position="471"/>
    </location>
</feature>
<dbReference type="GO" id="GO:0005524">
    <property type="term" value="F:ATP binding"/>
    <property type="evidence" value="ECO:0007669"/>
    <property type="project" value="UniProtKB-KW"/>
</dbReference>
<dbReference type="InterPro" id="IPR004358">
    <property type="entry name" value="Sig_transdc_His_kin-like_C"/>
</dbReference>
<evidence type="ECO:0000256" key="4">
    <source>
        <dbReference type="ARBA" id="ARBA00022553"/>
    </source>
</evidence>
<keyword evidence="4" id="KW-0597">Phosphoprotein</keyword>
<proteinExistence type="predicted"/>
<dbReference type="InterPro" id="IPR050351">
    <property type="entry name" value="BphY/WalK/GraS-like"/>
</dbReference>
<keyword evidence="11" id="KW-1133">Transmembrane helix</keyword>
<comment type="catalytic activity">
    <reaction evidence="1">
        <text>ATP + protein L-histidine = ADP + protein N-phospho-L-histidine.</text>
        <dbReference type="EC" id="2.7.13.3"/>
    </reaction>
</comment>
<evidence type="ECO:0000256" key="6">
    <source>
        <dbReference type="ARBA" id="ARBA00022741"/>
    </source>
</evidence>
<dbReference type="InterPro" id="IPR003661">
    <property type="entry name" value="HisK_dim/P_dom"/>
</dbReference>
<evidence type="ECO:0000256" key="3">
    <source>
        <dbReference type="ARBA" id="ARBA00012438"/>
    </source>
</evidence>
<evidence type="ECO:0000256" key="11">
    <source>
        <dbReference type="SAM" id="Phobius"/>
    </source>
</evidence>
<dbReference type="GO" id="GO:0000155">
    <property type="term" value="F:phosphorelay sensor kinase activity"/>
    <property type="evidence" value="ECO:0007669"/>
    <property type="project" value="InterPro"/>
</dbReference>
<dbReference type="SUPFAM" id="SSF47384">
    <property type="entry name" value="Homodimeric domain of signal transducing histidine kinase"/>
    <property type="match status" value="1"/>
</dbReference>
<dbReference type="Gene3D" id="3.30.565.10">
    <property type="entry name" value="Histidine kinase-like ATPase, C-terminal domain"/>
    <property type="match status" value="1"/>
</dbReference>
<evidence type="ECO:0000256" key="5">
    <source>
        <dbReference type="ARBA" id="ARBA00022679"/>
    </source>
</evidence>
<sequence>MKAKVLSLFSIWKDRKNQDVFKSTQYRLTVLYSGLLMLFLLLFIVVVYLLLYFTIFKEQERELKASAVQEAANIETYLTKTNQTSLVEFQYQKSLEKDVDQFFFYVVNTSGSLVLGDETISDSRSAILSKLAGWDPAENEIRTESIKVANISTERRFKSRDRGEEFHSSQTKETVRLLVVAQPIYQHGEEIGILYIGKEISFAYQLFKMLPFILLGIAILFMGVAIYISYYMSKKAMIPISKTFARQKEFVADASHELRTPLSVMLSSINAMEMTAEFKEEDYSHKLLVNMKNEVKRMAGLVGDLLTIARSDLENLELVNETFDFCPLASKTIDSLKTLAGSKQINLNFHAPEALIVRGDSQRFTQLLYILVENAIKYTPNGGEVLLALITGDKELIVEVRDTGIGIEPKDQQRIFDRFYRTDKSRTRQIGGHGLGLSIAKWIVDSYKGTIRVSSEVGKGSIFTIRFPMQKGYE</sequence>
<dbReference type="SUPFAM" id="SSF55874">
    <property type="entry name" value="ATPase domain of HSP90 chaperone/DNA topoisomerase II/histidine kinase"/>
    <property type="match status" value="1"/>
</dbReference>
<dbReference type="CDD" id="cd00082">
    <property type="entry name" value="HisKA"/>
    <property type="match status" value="1"/>
</dbReference>
<dbReference type="SMART" id="SM00388">
    <property type="entry name" value="HisKA"/>
    <property type="match status" value="1"/>
</dbReference>
<feature type="transmembrane region" description="Helical" evidence="11">
    <location>
        <begin position="30"/>
        <end position="55"/>
    </location>
</feature>
<dbReference type="AlphaFoldDB" id="A0A437KAL3"/>
<comment type="subcellular location">
    <subcellularLocation>
        <location evidence="2">Cell membrane</location>
        <topology evidence="2">Multi-pass membrane protein</topology>
    </subcellularLocation>
</comment>
<accession>A0A437KAL3</accession>
<dbReference type="Proteomes" id="UP000288024">
    <property type="component" value="Unassembled WGS sequence"/>
</dbReference>
<dbReference type="EMBL" id="RZTZ01000004">
    <property type="protein sequence ID" value="RVT62489.1"/>
    <property type="molecule type" value="Genomic_DNA"/>
</dbReference>
<dbReference type="Pfam" id="PF02518">
    <property type="entry name" value="HATPase_c"/>
    <property type="match status" value="1"/>
</dbReference>
<dbReference type="PROSITE" id="PS50109">
    <property type="entry name" value="HIS_KIN"/>
    <property type="match status" value="1"/>
</dbReference>
<dbReference type="FunFam" id="3.30.565.10:FF:000006">
    <property type="entry name" value="Sensor histidine kinase WalK"/>
    <property type="match status" value="1"/>
</dbReference>
<dbReference type="PANTHER" id="PTHR45453:SF1">
    <property type="entry name" value="PHOSPHATE REGULON SENSOR PROTEIN PHOR"/>
    <property type="match status" value="1"/>
</dbReference>
<dbReference type="EC" id="2.7.13.3" evidence="3"/>
<evidence type="ECO:0000256" key="7">
    <source>
        <dbReference type="ARBA" id="ARBA00022777"/>
    </source>
</evidence>
<evidence type="ECO:0000259" key="12">
    <source>
        <dbReference type="PROSITE" id="PS50109"/>
    </source>
</evidence>
<dbReference type="PRINTS" id="PR00344">
    <property type="entry name" value="BCTRLSENSOR"/>
</dbReference>
<keyword evidence="14" id="KW-1185">Reference proteome</keyword>
<feature type="transmembrane region" description="Helical" evidence="11">
    <location>
        <begin position="212"/>
        <end position="232"/>
    </location>
</feature>
<gene>
    <name evidence="13" type="ORF">EM808_11890</name>
</gene>
<keyword evidence="8" id="KW-0067">ATP-binding</keyword>
<evidence type="ECO:0000256" key="8">
    <source>
        <dbReference type="ARBA" id="ARBA00022840"/>
    </source>
</evidence>
<dbReference type="GO" id="GO:0005886">
    <property type="term" value="C:plasma membrane"/>
    <property type="evidence" value="ECO:0007669"/>
    <property type="project" value="UniProtKB-SubCell"/>
</dbReference>
<dbReference type="RefSeq" id="WP_127738440.1">
    <property type="nucleotide sequence ID" value="NZ_RZTZ01000004.1"/>
</dbReference>
<evidence type="ECO:0000256" key="2">
    <source>
        <dbReference type="ARBA" id="ARBA00004651"/>
    </source>
</evidence>
<dbReference type="GO" id="GO:0016036">
    <property type="term" value="P:cellular response to phosphate starvation"/>
    <property type="evidence" value="ECO:0007669"/>
    <property type="project" value="TreeGrafter"/>
</dbReference>
<protein>
    <recommendedName>
        <fullName evidence="3">histidine kinase</fullName>
        <ecNumber evidence="3">2.7.13.3</ecNumber>
    </recommendedName>
</protein>
<dbReference type="Pfam" id="PF00512">
    <property type="entry name" value="HisKA"/>
    <property type="match status" value="1"/>
</dbReference>
<keyword evidence="11" id="KW-0812">Transmembrane</keyword>
<evidence type="ECO:0000256" key="10">
    <source>
        <dbReference type="ARBA" id="ARBA00023136"/>
    </source>
</evidence>
<keyword evidence="6" id="KW-0547">Nucleotide-binding</keyword>
<dbReference type="InterPro" id="IPR036890">
    <property type="entry name" value="HATPase_C_sf"/>
</dbReference>
<dbReference type="FunFam" id="1.10.287.130:FF:000001">
    <property type="entry name" value="Two-component sensor histidine kinase"/>
    <property type="match status" value="1"/>
</dbReference>
<keyword evidence="9" id="KW-0902">Two-component regulatory system</keyword>
<dbReference type="GO" id="GO:0004721">
    <property type="term" value="F:phosphoprotein phosphatase activity"/>
    <property type="evidence" value="ECO:0007669"/>
    <property type="project" value="TreeGrafter"/>
</dbReference>
<name>A0A437KAL3_9BACI</name>
<dbReference type="InterPro" id="IPR036097">
    <property type="entry name" value="HisK_dim/P_sf"/>
</dbReference>
<evidence type="ECO:0000256" key="9">
    <source>
        <dbReference type="ARBA" id="ARBA00023012"/>
    </source>
</evidence>
<dbReference type="SMART" id="SM00387">
    <property type="entry name" value="HATPase_c"/>
    <property type="match status" value="1"/>
</dbReference>
<keyword evidence="5" id="KW-0808">Transferase</keyword>
<organism evidence="13 14">
    <name type="scientific">Niallia taxi</name>
    <dbReference type="NCBI Taxonomy" id="2499688"/>
    <lineage>
        <taxon>Bacteria</taxon>
        <taxon>Bacillati</taxon>
        <taxon>Bacillota</taxon>
        <taxon>Bacilli</taxon>
        <taxon>Bacillales</taxon>
        <taxon>Bacillaceae</taxon>
        <taxon>Niallia</taxon>
    </lineage>
</organism>
<dbReference type="Gene3D" id="1.10.287.130">
    <property type="match status" value="1"/>
</dbReference>
<reference evidence="13 14" key="1">
    <citation type="submission" date="2019-01" db="EMBL/GenBank/DDBJ databases">
        <title>Bacillus sp. M5HDSG1-1, whole genome shotgun sequence.</title>
        <authorList>
            <person name="Tuo L."/>
        </authorList>
    </citation>
    <scope>NUCLEOTIDE SEQUENCE [LARGE SCALE GENOMIC DNA]</scope>
    <source>
        <strain evidence="13 14">M5HDSG1-1</strain>
    </source>
</reference>
<evidence type="ECO:0000313" key="13">
    <source>
        <dbReference type="EMBL" id="RVT62489.1"/>
    </source>
</evidence>
<keyword evidence="7 13" id="KW-0418">Kinase</keyword>
<keyword evidence="10 11" id="KW-0472">Membrane</keyword>
<evidence type="ECO:0000256" key="1">
    <source>
        <dbReference type="ARBA" id="ARBA00000085"/>
    </source>
</evidence>
<dbReference type="InterPro" id="IPR005467">
    <property type="entry name" value="His_kinase_dom"/>
</dbReference>
<comment type="caution">
    <text evidence="13">The sequence shown here is derived from an EMBL/GenBank/DDBJ whole genome shotgun (WGS) entry which is preliminary data.</text>
</comment>